<evidence type="ECO:0000313" key="5">
    <source>
        <dbReference type="Proteomes" id="UP000290174"/>
    </source>
</evidence>
<feature type="signal peptide" evidence="1">
    <location>
        <begin position="1"/>
        <end position="34"/>
    </location>
</feature>
<evidence type="ECO:0000313" key="4">
    <source>
        <dbReference type="Proteomes" id="UP000289946"/>
    </source>
</evidence>
<keyword evidence="1" id="KW-0732">Signal</keyword>
<gene>
    <name evidence="2" type="ORF">EAS61_33535</name>
    <name evidence="3" type="ORF">EAS62_31015</name>
</gene>
<evidence type="ECO:0000313" key="3">
    <source>
        <dbReference type="EMBL" id="RXG89434.1"/>
    </source>
</evidence>
<reference evidence="2 5" key="1">
    <citation type="submission" date="2018-11" db="EMBL/GenBank/DDBJ databases">
        <title>Bradyrhizobium sp. nov., isolated from effective nodules of peanut in China.</title>
        <authorList>
            <person name="Li Y."/>
        </authorList>
    </citation>
    <scope>NUCLEOTIDE SEQUENCE [LARGE SCALE GENOMIC DNA]</scope>
    <source>
        <strain evidence="2 5">CCBAU 51770</strain>
        <strain evidence="3 4">CCBAU 51781</strain>
    </source>
</reference>
<dbReference type="Proteomes" id="UP000289946">
    <property type="component" value="Unassembled WGS sequence"/>
</dbReference>
<keyword evidence="4" id="KW-1185">Reference proteome</keyword>
<sequence length="86" mass="9607">MLRHLREECQMKRTILALAAVAALAAGAVTTANAVEFGIGPGGVYVGPDRYYRDYGNEYYGGCRTIVEHRINRFGEDIVVRRRICD</sequence>
<dbReference type="EMBL" id="RKMK01000048">
    <property type="protein sequence ID" value="RXG86404.1"/>
    <property type="molecule type" value="Genomic_DNA"/>
</dbReference>
<dbReference type="EMBL" id="RDRA01000020">
    <property type="protein sequence ID" value="RXG89434.1"/>
    <property type="molecule type" value="Genomic_DNA"/>
</dbReference>
<dbReference type="AlphaFoldDB" id="A0A4Q0Q9R3"/>
<dbReference type="Proteomes" id="UP000290174">
    <property type="component" value="Unassembled WGS sequence"/>
</dbReference>
<evidence type="ECO:0000313" key="2">
    <source>
        <dbReference type="EMBL" id="RXG86404.1"/>
    </source>
</evidence>
<proteinExistence type="predicted"/>
<organism evidence="2 5">
    <name type="scientific">Bradyrhizobium zhanjiangense</name>
    <dbReference type="NCBI Taxonomy" id="1325107"/>
    <lineage>
        <taxon>Bacteria</taxon>
        <taxon>Pseudomonadati</taxon>
        <taxon>Pseudomonadota</taxon>
        <taxon>Alphaproteobacteria</taxon>
        <taxon>Hyphomicrobiales</taxon>
        <taxon>Nitrobacteraceae</taxon>
        <taxon>Bradyrhizobium</taxon>
    </lineage>
</organism>
<name>A0A4Q0Q9R3_9BRAD</name>
<protein>
    <submittedName>
        <fullName evidence="2">Uncharacterized protein</fullName>
    </submittedName>
</protein>
<accession>A0A4Q0Q9R3</accession>
<comment type="caution">
    <text evidence="2">The sequence shown here is derived from an EMBL/GenBank/DDBJ whole genome shotgun (WGS) entry which is preliminary data.</text>
</comment>
<evidence type="ECO:0000256" key="1">
    <source>
        <dbReference type="SAM" id="SignalP"/>
    </source>
</evidence>
<feature type="chain" id="PRO_5020603872" evidence="1">
    <location>
        <begin position="35"/>
        <end position="86"/>
    </location>
</feature>